<dbReference type="InterPro" id="IPR012827">
    <property type="entry name" value="Hemerythrin_metal-bd"/>
</dbReference>
<dbReference type="Proteomes" id="UP000197535">
    <property type="component" value="Unassembled WGS sequence"/>
</dbReference>
<evidence type="ECO:0000313" key="8">
    <source>
        <dbReference type="EMBL" id="OWW22667.1"/>
    </source>
</evidence>
<accession>A0A254TKD0</accession>
<feature type="transmembrane region" description="Helical" evidence="6">
    <location>
        <begin position="97"/>
        <end position="115"/>
    </location>
</feature>
<feature type="transmembrane region" description="Helical" evidence="6">
    <location>
        <begin position="64"/>
        <end position="85"/>
    </location>
</feature>
<feature type="transmembrane region" description="Helical" evidence="6">
    <location>
        <begin position="35"/>
        <end position="58"/>
    </location>
</feature>
<comment type="catalytic activity">
    <reaction evidence="5">
        <text>2 GTP = 3',3'-c-di-GMP + 2 diphosphate</text>
        <dbReference type="Rhea" id="RHEA:24898"/>
        <dbReference type="ChEBI" id="CHEBI:33019"/>
        <dbReference type="ChEBI" id="CHEBI:37565"/>
        <dbReference type="ChEBI" id="CHEBI:58805"/>
        <dbReference type="EC" id="2.7.7.65"/>
    </reaction>
</comment>
<feature type="transmembrane region" description="Helical" evidence="6">
    <location>
        <begin position="156"/>
        <end position="177"/>
    </location>
</feature>
<proteinExistence type="inferred from homology"/>
<reference evidence="8 9" key="1">
    <citation type="submission" date="2016-02" db="EMBL/GenBank/DDBJ databases">
        <authorList>
            <person name="Wen L."/>
            <person name="He K."/>
            <person name="Yang H."/>
        </authorList>
    </citation>
    <scope>NUCLEOTIDE SEQUENCE [LARGE SCALE GENOMIC DNA]</scope>
    <source>
        <strain evidence="8 9">TSA40</strain>
    </source>
</reference>
<comment type="similarity">
    <text evidence="1">Belongs to the hemerythrin family.</text>
</comment>
<dbReference type="InterPro" id="IPR012312">
    <property type="entry name" value="Hemerythrin-like"/>
</dbReference>
<organism evidence="8 9">
    <name type="scientific">Noviherbaspirillum denitrificans</name>
    <dbReference type="NCBI Taxonomy" id="1968433"/>
    <lineage>
        <taxon>Bacteria</taxon>
        <taxon>Pseudomonadati</taxon>
        <taxon>Pseudomonadota</taxon>
        <taxon>Betaproteobacteria</taxon>
        <taxon>Burkholderiales</taxon>
        <taxon>Oxalobacteraceae</taxon>
        <taxon>Noviherbaspirillum</taxon>
    </lineage>
</organism>
<keyword evidence="4" id="KW-0408">Iron</keyword>
<dbReference type="GO" id="GO:0052621">
    <property type="term" value="F:diguanylate cyclase activity"/>
    <property type="evidence" value="ECO:0007669"/>
    <property type="project" value="UniProtKB-EC"/>
</dbReference>
<dbReference type="Pfam" id="PF00990">
    <property type="entry name" value="GGDEF"/>
    <property type="match status" value="1"/>
</dbReference>
<dbReference type="SUPFAM" id="SSF47188">
    <property type="entry name" value="Hemerythrin-like"/>
    <property type="match status" value="1"/>
</dbReference>
<dbReference type="EC" id="2.7.7.65" evidence="2"/>
<evidence type="ECO:0000256" key="2">
    <source>
        <dbReference type="ARBA" id="ARBA00012528"/>
    </source>
</evidence>
<dbReference type="Pfam" id="PF01814">
    <property type="entry name" value="Hemerythrin"/>
    <property type="match status" value="1"/>
</dbReference>
<dbReference type="EMBL" id="LSTO01000001">
    <property type="protein sequence ID" value="OWW22667.1"/>
    <property type="molecule type" value="Genomic_DNA"/>
</dbReference>
<dbReference type="InterPro" id="IPR035938">
    <property type="entry name" value="Hemerythrin-like_sf"/>
</dbReference>
<dbReference type="CDD" id="cd01949">
    <property type="entry name" value="GGDEF"/>
    <property type="match status" value="1"/>
</dbReference>
<dbReference type="Gene3D" id="1.20.120.50">
    <property type="entry name" value="Hemerythrin-like"/>
    <property type="match status" value="1"/>
</dbReference>
<gene>
    <name evidence="8" type="ORF">AYR66_27360</name>
</gene>
<evidence type="ECO:0000256" key="5">
    <source>
        <dbReference type="ARBA" id="ARBA00034247"/>
    </source>
</evidence>
<dbReference type="InterPro" id="IPR029787">
    <property type="entry name" value="Nucleotide_cyclase"/>
</dbReference>
<evidence type="ECO:0000256" key="6">
    <source>
        <dbReference type="SAM" id="Phobius"/>
    </source>
</evidence>
<feature type="domain" description="GGDEF" evidence="7">
    <location>
        <begin position="260"/>
        <end position="388"/>
    </location>
</feature>
<dbReference type="AlphaFoldDB" id="A0A254TKD0"/>
<comment type="caution">
    <text evidence="8">The sequence shown here is derived from an EMBL/GenBank/DDBJ whole genome shotgun (WGS) entry which is preliminary data.</text>
</comment>
<evidence type="ECO:0000256" key="4">
    <source>
        <dbReference type="ARBA" id="ARBA00023004"/>
    </source>
</evidence>
<keyword evidence="3" id="KW-0479">Metal-binding</keyword>
<dbReference type="NCBIfam" id="TIGR00254">
    <property type="entry name" value="GGDEF"/>
    <property type="match status" value="1"/>
</dbReference>
<keyword evidence="6" id="KW-0812">Transmembrane</keyword>
<dbReference type="SUPFAM" id="SSF55073">
    <property type="entry name" value="Nucleotide cyclase"/>
    <property type="match status" value="1"/>
</dbReference>
<dbReference type="CDD" id="cd12107">
    <property type="entry name" value="Hemerythrin"/>
    <property type="match status" value="1"/>
</dbReference>
<evidence type="ECO:0000256" key="1">
    <source>
        <dbReference type="ARBA" id="ARBA00010587"/>
    </source>
</evidence>
<evidence type="ECO:0000256" key="3">
    <source>
        <dbReference type="ARBA" id="ARBA00022723"/>
    </source>
</evidence>
<dbReference type="Gene3D" id="3.30.70.270">
    <property type="match status" value="1"/>
</dbReference>
<dbReference type="FunFam" id="3.30.70.270:FF:000001">
    <property type="entry name" value="Diguanylate cyclase domain protein"/>
    <property type="match status" value="1"/>
</dbReference>
<keyword evidence="6" id="KW-0472">Membrane</keyword>
<dbReference type="InterPro" id="IPR000160">
    <property type="entry name" value="GGDEF_dom"/>
</dbReference>
<dbReference type="PROSITE" id="PS50887">
    <property type="entry name" value="GGDEF"/>
    <property type="match status" value="1"/>
</dbReference>
<dbReference type="GO" id="GO:1902201">
    <property type="term" value="P:negative regulation of bacterial-type flagellum-dependent cell motility"/>
    <property type="evidence" value="ECO:0007669"/>
    <property type="project" value="TreeGrafter"/>
</dbReference>
<dbReference type="InterPro" id="IPR043128">
    <property type="entry name" value="Rev_trsase/Diguanyl_cyclase"/>
</dbReference>
<feature type="transmembrane region" description="Helical" evidence="6">
    <location>
        <begin position="6"/>
        <end position="28"/>
    </location>
</feature>
<keyword evidence="6" id="KW-1133">Transmembrane helix</keyword>
<evidence type="ECO:0000259" key="7">
    <source>
        <dbReference type="PROSITE" id="PS50887"/>
    </source>
</evidence>
<dbReference type="NCBIfam" id="TIGR02481">
    <property type="entry name" value="hemeryth_dom"/>
    <property type="match status" value="1"/>
</dbReference>
<dbReference type="OrthoDB" id="9813903at2"/>
<feature type="transmembrane region" description="Helical" evidence="6">
    <location>
        <begin position="121"/>
        <end position="144"/>
    </location>
</feature>
<dbReference type="GO" id="GO:0043709">
    <property type="term" value="P:cell adhesion involved in single-species biofilm formation"/>
    <property type="evidence" value="ECO:0007669"/>
    <property type="project" value="TreeGrafter"/>
</dbReference>
<dbReference type="PANTHER" id="PTHR45138">
    <property type="entry name" value="REGULATORY COMPONENTS OF SENSORY TRANSDUCTION SYSTEM"/>
    <property type="match status" value="1"/>
</dbReference>
<protein>
    <recommendedName>
        <fullName evidence="2">diguanylate cyclase</fullName>
        <ecNumber evidence="2">2.7.7.65</ecNumber>
    </recommendedName>
</protein>
<evidence type="ECO:0000313" key="9">
    <source>
        <dbReference type="Proteomes" id="UP000197535"/>
    </source>
</evidence>
<name>A0A254TKD0_9BURK</name>
<feature type="transmembrane region" description="Helical" evidence="6">
    <location>
        <begin position="189"/>
        <end position="210"/>
    </location>
</feature>
<dbReference type="GO" id="GO:0046872">
    <property type="term" value="F:metal ion binding"/>
    <property type="evidence" value="ECO:0007669"/>
    <property type="project" value="UniProtKB-KW"/>
</dbReference>
<dbReference type="PANTHER" id="PTHR45138:SF9">
    <property type="entry name" value="DIGUANYLATE CYCLASE DGCM-RELATED"/>
    <property type="match status" value="1"/>
</dbReference>
<dbReference type="SMART" id="SM00267">
    <property type="entry name" value="GGDEF"/>
    <property type="match status" value="1"/>
</dbReference>
<keyword evidence="9" id="KW-1185">Reference proteome</keyword>
<dbReference type="InterPro" id="IPR050469">
    <property type="entry name" value="Diguanylate_Cyclase"/>
</dbReference>
<dbReference type="GO" id="GO:0005886">
    <property type="term" value="C:plasma membrane"/>
    <property type="evidence" value="ECO:0007669"/>
    <property type="project" value="TreeGrafter"/>
</dbReference>
<sequence length="535" mass="59524">MLHTQTLALATTVQLVSLSVFLTFFFFTRRTYPGFANWTCALACLAVGYVLLSLRGIAPDAVSILAANYLLMTGMALLLDGILRFSGRAYSFALNGPLHLLSAVCVAVMAFYTFAEPNINARVVVVNLFRCVSHGACVAALLYFQPKTDRTTHRFLALLFLASVTLGIVRAGFALNASPLQHLYDDPTFRLFMLIDLGVVAGIVFCLPVLTHMRVEQELEQERAVAERASRTDKLTGLWNRAYFEAETERRAREADRFGDELSMLMIDVDHFKTVNDKYGHLSGDEVLRSIASLARTCIRSTDLLCRWGGEEFLMVIRAPNEVAAQVAENLRRVIEGASFSVPQGITISVGVANRRAGEELTSLMARADHALYRAKAGGRNRVEQEGGDASRFSPLYLKWNPAFSTGEPALDAQHRGLIELSAQLLERCTANDRQSVLHLTRKLLDNAEQHYLYEECVLEDRRYPDLEAHRSDHRRLHEKGRELFDRVADGEKDLSAIISYVLNDLVIGHIAEEDVAYIAHAGREGSVSRSQPGS</sequence>